<keyword evidence="3 6" id="KW-0812">Transmembrane</keyword>
<dbReference type="InParanoid" id="A0A1Y2EUR2"/>
<feature type="transmembrane region" description="Helical" evidence="6">
    <location>
        <begin position="36"/>
        <end position="59"/>
    </location>
</feature>
<feature type="transmembrane region" description="Helical" evidence="6">
    <location>
        <begin position="188"/>
        <end position="209"/>
    </location>
</feature>
<evidence type="ECO:0000256" key="2">
    <source>
        <dbReference type="ARBA" id="ARBA00022448"/>
    </source>
</evidence>
<keyword evidence="2" id="KW-0813">Transport</keyword>
<evidence type="ECO:0000256" key="6">
    <source>
        <dbReference type="SAM" id="Phobius"/>
    </source>
</evidence>
<dbReference type="GO" id="GO:0016020">
    <property type="term" value="C:membrane"/>
    <property type="evidence" value="ECO:0007669"/>
    <property type="project" value="UniProtKB-SubCell"/>
</dbReference>
<dbReference type="PANTHER" id="PTHR45649:SF6">
    <property type="entry name" value="GABA-SPECIFIC PERMEASE"/>
    <property type="match status" value="1"/>
</dbReference>
<proteinExistence type="predicted"/>
<dbReference type="PANTHER" id="PTHR45649">
    <property type="entry name" value="AMINO-ACID PERMEASE BAT1"/>
    <property type="match status" value="1"/>
</dbReference>
<keyword evidence="4 6" id="KW-1133">Transmembrane helix</keyword>
<evidence type="ECO:0000256" key="5">
    <source>
        <dbReference type="ARBA" id="ARBA00023136"/>
    </source>
</evidence>
<dbReference type="InterPro" id="IPR002293">
    <property type="entry name" value="AA/rel_permease1"/>
</dbReference>
<dbReference type="AlphaFoldDB" id="A0A1Y2EUR2"/>
<feature type="transmembrane region" description="Helical" evidence="6">
    <location>
        <begin position="472"/>
        <end position="491"/>
    </location>
</feature>
<evidence type="ECO:0000313" key="8">
    <source>
        <dbReference type="Proteomes" id="UP000193467"/>
    </source>
</evidence>
<sequence>MSPAPSSLQVFAGEPKRRDAELLAELGYEQEFKREFSLISCMAFAFSIMGVIASVSSTFEFGLSGGGHVGIIWGWLLPGFFVLPVAAVLAELASSMPTSGGLYFWSSELAPKKFGPFAAWLTAWSNVTGQVALVCLIDYTCAQMICVALAVGTGFEASLGEQYGIFVALLVVHAILCSSATKILARLNILYVLINLAVTFAVIICFAVVPDEHVSASVAFGKFENFSTWNGGMSFLLAFTAPMWSLTGYDAAAHIAEECTNATTAAPLAILVGVSSTWLLGFFVLISASFAIVDVGSLVDSDLAMPMAQLLYNILGKKGMLVVWCLIIVVQFNTAAAQMVDASRVVFAISRDGALPGSRFMKQINRWTTTPVYAVLFVAVGSGLLGLLALNEQAGLALFSVAVIGIYVSYAIPILLRCLPAGQRAMESRKGPFSLGSSAVPLGIVATAWVIFIVIVLLFPSNPNPAAPDMNYAVVILAFILGGAILAWVVSARHWFTGPVRTISAAVPVEVEEKSPRVDAKEKELGRGASAEVVAVVE</sequence>
<feature type="transmembrane region" description="Helical" evidence="6">
    <location>
        <begin position="131"/>
        <end position="151"/>
    </location>
</feature>
<accession>A0A1Y2EUR2</accession>
<protein>
    <submittedName>
        <fullName evidence="7">Amino acid/polyamine transporter I</fullName>
    </submittedName>
</protein>
<organism evidence="7 8">
    <name type="scientific">Leucosporidium creatinivorum</name>
    <dbReference type="NCBI Taxonomy" id="106004"/>
    <lineage>
        <taxon>Eukaryota</taxon>
        <taxon>Fungi</taxon>
        <taxon>Dikarya</taxon>
        <taxon>Basidiomycota</taxon>
        <taxon>Pucciniomycotina</taxon>
        <taxon>Microbotryomycetes</taxon>
        <taxon>Leucosporidiales</taxon>
        <taxon>Leucosporidium</taxon>
    </lineage>
</organism>
<keyword evidence="8" id="KW-1185">Reference proteome</keyword>
<keyword evidence="5 6" id="KW-0472">Membrane</keyword>
<feature type="transmembrane region" description="Helical" evidence="6">
    <location>
        <begin position="396"/>
        <end position="419"/>
    </location>
</feature>
<feature type="transmembrane region" description="Helical" evidence="6">
    <location>
        <begin position="71"/>
        <end position="90"/>
    </location>
</feature>
<feature type="transmembrane region" description="Helical" evidence="6">
    <location>
        <begin position="370"/>
        <end position="390"/>
    </location>
</feature>
<evidence type="ECO:0000256" key="3">
    <source>
        <dbReference type="ARBA" id="ARBA00022692"/>
    </source>
</evidence>
<dbReference type="GO" id="GO:0022857">
    <property type="term" value="F:transmembrane transporter activity"/>
    <property type="evidence" value="ECO:0007669"/>
    <property type="project" value="InterPro"/>
</dbReference>
<reference evidence="7 8" key="1">
    <citation type="submission" date="2016-07" db="EMBL/GenBank/DDBJ databases">
        <title>Pervasive Adenine N6-methylation of Active Genes in Fungi.</title>
        <authorList>
            <consortium name="DOE Joint Genome Institute"/>
            <person name="Mondo S.J."/>
            <person name="Dannebaum R.O."/>
            <person name="Kuo R.C."/>
            <person name="Labutti K."/>
            <person name="Haridas S."/>
            <person name="Kuo A."/>
            <person name="Salamov A."/>
            <person name="Ahrendt S.R."/>
            <person name="Lipzen A."/>
            <person name="Sullivan W."/>
            <person name="Andreopoulos W.B."/>
            <person name="Clum A."/>
            <person name="Lindquist E."/>
            <person name="Daum C."/>
            <person name="Ramamoorthy G.K."/>
            <person name="Gryganskyi A."/>
            <person name="Culley D."/>
            <person name="Magnuson J.K."/>
            <person name="James T.Y."/>
            <person name="O'Malley M.A."/>
            <person name="Stajich J.E."/>
            <person name="Spatafora J.W."/>
            <person name="Visel A."/>
            <person name="Grigoriev I.V."/>
        </authorList>
    </citation>
    <scope>NUCLEOTIDE SEQUENCE [LARGE SCALE GENOMIC DNA]</scope>
    <source>
        <strain evidence="7 8">62-1032</strain>
    </source>
</reference>
<comment type="subcellular location">
    <subcellularLocation>
        <location evidence="1">Membrane</location>
        <topology evidence="1">Multi-pass membrane protein</topology>
    </subcellularLocation>
</comment>
<dbReference type="Pfam" id="PF13520">
    <property type="entry name" value="AA_permease_2"/>
    <property type="match status" value="1"/>
</dbReference>
<dbReference type="PIRSF" id="PIRSF006060">
    <property type="entry name" value="AA_transporter"/>
    <property type="match status" value="1"/>
</dbReference>
<dbReference type="EMBL" id="MCGR01000038">
    <property type="protein sequence ID" value="ORY75312.1"/>
    <property type="molecule type" value="Genomic_DNA"/>
</dbReference>
<comment type="caution">
    <text evidence="7">The sequence shown here is derived from an EMBL/GenBank/DDBJ whole genome shotgun (WGS) entry which is preliminary data.</text>
</comment>
<dbReference type="OrthoDB" id="3900342at2759"/>
<gene>
    <name evidence="7" type="ORF">BCR35DRAFT_353622</name>
</gene>
<evidence type="ECO:0000256" key="1">
    <source>
        <dbReference type="ARBA" id="ARBA00004141"/>
    </source>
</evidence>
<name>A0A1Y2EUR2_9BASI</name>
<evidence type="ECO:0000313" key="7">
    <source>
        <dbReference type="EMBL" id="ORY75312.1"/>
    </source>
</evidence>
<evidence type="ECO:0000256" key="4">
    <source>
        <dbReference type="ARBA" id="ARBA00022989"/>
    </source>
</evidence>
<feature type="transmembrane region" description="Helical" evidence="6">
    <location>
        <begin position="229"/>
        <end position="247"/>
    </location>
</feature>
<dbReference type="Proteomes" id="UP000193467">
    <property type="component" value="Unassembled WGS sequence"/>
</dbReference>
<dbReference type="STRING" id="106004.A0A1Y2EUR2"/>
<feature type="transmembrane region" description="Helical" evidence="6">
    <location>
        <begin position="268"/>
        <end position="293"/>
    </location>
</feature>
<feature type="transmembrane region" description="Helical" evidence="6">
    <location>
        <begin position="439"/>
        <end position="460"/>
    </location>
</feature>
<dbReference type="Gene3D" id="1.20.1740.10">
    <property type="entry name" value="Amino acid/polyamine transporter I"/>
    <property type="match status" value="1"/>
</dbReference>
<feature type="transmembrane region" description="Helical" evidence="6">
    <location>
        <begin position="163"/>
        <end position="181"/>
    </location>
</feature>